<evidence type="ECO:0000259" key="6">
    <source>
        <dbReference type="Pfam" id="PF01775"/>
    </source>
</evidence>
<evidence type="ECO:0000313" key="8">
    <source>
        <dbReference type="Proteomes" id="UP000078046"/>
    </source>
</evidence>
<evidence type="ECO:0000256" key="5">
    <source>
        <dbReference type="ARBA" id="ARBA00035392"/>
    </source>
</evidence>
<dbReference type="Gene3D" id="3.10.20.10">
    <property type="match status" value="2"/>
</dbReference>
<evidence type="ECO:0000256" key="3">
    <source>
        <dbReference type="ARBA" id="ARBA00023274"/>
    </source>
</evidence>
<comment type="similarity">
    <text evidence="1">Belongs to the eukaryotic ribosomal protein eL20 family.</text>
</comment>
<dbReference type="SUPFAM" id="SSF160374">
    <property type="entry name" value="RplX-like"/>
    <property type="match status" value="1"/>
</dbReference>
<dbReference type="HAMAP" id="MF_00273">
    <property type="entry name" value="Ribosomal_eL20"/>
    <property type="match status" value="1"/>
</dbReference>
<dbReference type="AlphaFoldDB" id="A0A177ATU2"/>
<accession>A0A177ATU2</accession>
<dbReference type="Pfam" id="PF01775">
    <property type="entry name" value="Ribosomal_L18A"/>
    <property type="match status" value="1"/>
</dbReference>
<dbReference type="FunFam" id="3.10.20.10:FF:000001">
    <property type="entry name" value="60S ribosomal protein L18a"/>
    <property type="match status" value="1"/>
</dbReference>
<protein>
    <recommendedName>
        <fullName evidence="4">Large ribosomal subunit protein eL20</fullName>
    </recommendedName>
    <alternativeName>
        <fullName evidence="5">60S ribosomal protein L18a</fullName>
    </alternativeName>
</protein>
<dbReference type="InterPro" id="IPR023573">
    <property type="entry name" value="Ribosomal_eL20_dom"/>
</dbReference>
<name>A0A177ATU2_9BILA</name>
<dbReference type="GO" id="GO:0003735">
    <property type="term" value="F:structural constituent of ribosome"/>
    <property type="evidence" value="ECO:0007669"/>
    <property type="project" value="InterPro"/>
</dbReference>
<dbReference type="Proteomes" id="UP000078046">
    <property type="component" value="Unassembled WGS sequence"/>
</dbReference>
<evidence type="ECO:0000313" key="7">
    <source>
        <dbReference type="EMBL" id="OAF65405.1"/>
    </source>
</evidence>
<dbReference type="InterPro" id="IPR021138">
    <property type="entry name" value="Ribosomal_eL20_eukaryotes"/>
</dbReference>
<evidence type="ECO:0000256" key="4">
    <source>
        <dbReference type="ARBA" id="ARBA00035220"/>
    </source>
</evidence>
<sequence>MKVSGELKEYRIVGRKLPSAVNESPKLYKMQIFAPNDTTAKSRFWYYLSKFRKMKKSTGEIVSITRKFHKGNDCVKNFGIWLRYNSRFGTHNMYREYRDTSICSAVTKCYHDMAGQHRVRAHNIDIIRVKVVHAKNVKRTYIKQYLVYFFDMPVLVDRPRHKIIANLKKIPDKNLKFPMLHRVNHKLHKPEVSTKRPTTVF</sequence>
<dbReference type="PANTHER" id="PTHR10052">
    <property type="entry name" value="60S RIBOSOMAL PROTEIN L18A"/>
    <property type="match status" value="1"/>
</dbReference>
<dbReference type="PIRSF" id="PIRSF002190">
    <property type="entry name" value="Ribosomal_L18a"/>
    <property type="match status" value="1"/>
</dbReference>
<dbReference type="GO" id="GO:1990904">
    <property type="term" value="C:ribonucleoprotein complex"/>
    <property type="evidence" value="ECO:0007669"/>
    <property type="project" value="UniProtKB-KW"/>
</dbReference>
<proteinExistence type="inferred from homology"/>
<evidence type="ECO:0000256" key="2">
    <source>
        <dbReference type="ARBA" id="ARBA00022980"/>
    </source>
</evidence>
<reference evidence="7 8" key="1">
    <citation type="submission" date="2016-04" db="EMBL/GenBank/DDBJ databases">
        <title>The genome of Intoshia linei affirms orthonectids as highly simplified spiralians.</title>
        <authorList>
            <person name="Mikhailov K.V."/>
            <person name="Slusarev G.S."/>
            <person name="Nikitin M.A."/>
            <person name="Logacheva M.D."/>
            <person name="Penin A."/>
            <person name="Aleoshin V."/>
            <person name="Panchin Y.V."/>
        </authorList>
    </citation>
    <scope>NUCLEOTIDE SEQUENCE [LARGE SCALE GENOMIC DNA]</scope>
    <source>
        <strain evidence="7">Intl2013</strain>
        <tissue evidence="7">Whole animal</tissue>
    </source>
</reference>
<organism evidence="7 8">
    <name type="scientific">Intoshia linei</name>
    <dbReference type="NCBI Taxonomy" id="1819745"/>
    <lineage>
        <taxon>Eukaryota</taxon>
        <taxon>Metazoa</taxon>
        <taxon>Spiralia</taxon>
        <taxon>Lophotrochozoa</taxon>
        <taxon>Mesozoa</taxon>
        <taxon>Orthonectida</taxon>
        <taxon>Rhopaluridae</taxon>
        <taxon>Intoshia</taxon>
    </lineage>
</organism>
<dbReference type="OrthoDB" id="1294322at2759"/>
<dbReference type="GO" id="GO:0006412">
    <property type="term" value="P:translation"/>
    <property type="evidence" value="ECO:0007669"/>
    <property type="project" value="InterPro"/>
</dbReference>
<dbReference type="EMBL" id="LWCA01001307">
    <property type="protein sequence ID" value="OAF65405.1"/>
    <property type="molecule type" value="Genomic_DNA"/>
</dbReference>
<gene>
    <name evidence="7" type="ORF">A3Q56_06888</name>
</gene>
<dbReference type="FunFam" id="3.10.20.10:FF:000002">
    <property type="entry name" value="60S ribosomal protein L18a"/>
    <property type="match status" value="1"/>
</dbReference>
<keyword evidence="3" id="KW-0687">Ribonucleoprotein</keyword>
<evidence type="ECO:0000256" key="1">
    <source>
        <dbReference type="ARBA" id="ARBA00009362"/>
    </source>
</evidence>
<comment type="caution">
    <text evidence="7">The sequence shown here is derived from an EMBL/GenBank/DDBJ whole genome shotgun (WGS) entry which is preliminary data.</text>
</comment>
<dbReference type="InterPro" id="IPR028877">
    <property type="entry name" value="Ribosomal_eL20"/>
</dbReference>
<keyword evidence="8" id="KW-1185">Reference proteome</keyword>
<keyword evidence="2" id="KW-0689">Ribosomal protein</keyword>
<dbReference type="GO" id="GO:0005840">
    <property type="term" value="C:ribosome"/>
    <property type="evidence" value="ECO:0007669"/>
    <property type="project" value="UniProtKB-KW"/>
</dbReference>
<feature type="domain" description="Large ribosomal subunit protein eL20" evidence="6">
    <location>
        <begin position="7"/>
        <end position="130"/>
    </location>
</feature>